<proteinExistence type="predicted"/>
<evidence type="ECO:0000313" key="1">
    <source>
        <dbReference type="EMBL" id="AFI83131.1"/>
    </source>
</evidence>
<dbReference type="HOGENOM" id="CLU_3292304_0_0_6"/>
<dbReference type="Proteomes" id="UP000009144">
    <property type="component" value="Chromosome"/>
</dbReference>
<reference evidence="1 2" key="1">
    <citation type="journal article" date="2012" name="J. Bacteriol.">
        <title>Complete genome sequences of Methylophaga sp. strain JAM1 and Methylophaga sp. strain JAM7.</title>
        <authorList>
            <person name="Villeneuve C."/>
            <person name="Martineau C."/>
            <person name="Mauffrey F."/>
            <person name="Villemur R."/>
        </authorList>
    </citation>
    <scope>NUCLEOTIDE SEQUENCE [LARGE SCALE GENOMIC DNA]</scope>
    <source>
        <strain evidence="1 2">JAM1</strain>
    </source>
</reference>
<organism evidence="1 2">
    <name type="scientific">Methylophaga nitratireducenticrescens</name>
    <dbReference type="NCBI Taxonomy" id="754476"/>
    <lineage>
        <taxon>Bacteria</taxon>
        <taxon>Pseudomonadati</taxon>
        <taxon>Pseudomonadota</taxon>
        <taxon>Gammaproteobacteria</taxon>
        <taxon>Thiotrichales</taxon>
        <taxon>Piscirickettsiaceae</taxon>
        <taxon>Methylophaga</taxon>
    </lineage>
</organism>
<dbReference type="AlphaFoldDB" id="I1XFG2"/>
<accession>I1XFG2</accession>
<reference evidence="1 2" key="2">
    <citation type="journal article" date="2013" name="Int. J. Syst. Evol. Microbiol.">
        <title>Methylophaga nitratireducenticrescens sp. nov. and Methylophaga frappieri sp. nov., isolated from the biofilm of the methanol-fed denitrification system treating the seawater at the Montreal Biodome.</title>
        <authorList>
            <person name="Villeneuve C."/>
            <person name="Martineau C."/>
            <person name="Mauffrey F."/>
            <person name="Villemur R."/>
        </authorList>
    </citation>
    <scope>NUCLEOTIDE SEQUENCE [LARGE SCALE GENOMIC DNA]</scope>
    <source>
        <strain evidence="1 2">JAM1</strain>
    </source>
</reference>
<dbReference type="EMBL" id="CP003390">
    <property type="protein sequence ID" value="AFI83131.1"/>
    <property type="molecule type" value="Genomic_DNA"/>
</dbReference>
<keyword evidence="2" id="KW-1185">Reference proteome</keyword>
<name>I1XFG2_METNJ</name>
<dbReference type="PATRIC" id="fig|754476.3.peg.270"/>
<evidence type="ECO:0000313" key="2">
    <source>
        <dbReference type="Proteomes" id="UP000009144"/>
    </source>
</evidence>
<gene>
    <name evidence="1" type="ordered locus">Q7A_273</name>
</gene>
<protein>
    <submittedName>
        <fullName evidence="1">Uncharacterized protein</fullName>
    </submittedName>
</protein>
<sequence>MIVGFYLLIHLVIGGIKNVSSGTRIARYRVNAACLLNETS</sequence>